<feature type="transmembrane region" description="Helical" evidence="1">
    <location>
        <begin position="6"/>
        <end position="25"/>
    </location>
</feature>
<dbReference type="EMBL" id="DVOB01000068">
    <property type="protein sequence ID" value="HIU95689.1"/>
    <property type="molecule type" value="Genomic_DNA"/>
</dbReference>
<evidence type="ECO:0000313" key="2">
    <source>
        <dbReference type="EMBL" id="HIU95689.1"/>
    </source>
</evidence>
<evidence type="ECO:0000313" key="3">
    <source>
        <dbReference type="Proteomes" id="UP000824130"/>
    </source>
</evidence>
<keyword evidence="1" id="KW-0812">Transmembrane</keyword>
<keyword evidence="1" id="KW-1133">Transmembrane helix</keyword>
<accession>A0A9D1N6K0</accession>
<dbReference type="Proteomes" id="UP000824130">
    <property type="component" value="Unassembled WGS sequence"/>
</dbReference>
<proteinExistence type="predicted"/>
<name>A0A9D1N6K0_9FIRM</name>
<gene>
    <name evidence="2" type="ORF">IAD25_03140</name>
</gene>
<dbReference type="AlphaFoldDB" id="A0A9D1N6K0"/>
<keyword evidence="1" id="KW-0472">Membrane</keyword>
<reference evidence="2" key="1">
    <citation type="submission" date="2020-10" db="EMBL/GenBank/DDBJ databases">
        <authorList>
            <person name="Gilroy R."/>
        </authorList>
    </citation>
    <scope>NUCLEOTIDE SEQUENCE</scope>
    <source>
        <strain evidence="2">ChiSjej4B22-8349</strain>
    </source>
</reference>
<organism evidence="2 3">
    <name type="scientific">Candidatus Allocopromorpha excrementipullorum</name>
    <dbReference type="NCBI Taxonomy" id="2840743"/>
    <lineage>
        <taxon>Bacteria</taxon>
        <taxon>Bacillati</taxon>
        <taxon>Bacillota</taxon>
        <taxon>Clostridia</taxon>
        <taxon>Eubacteriales</taxon>
        <taxon>Eubacteriaceae</taxon>
        <taxon>Eubacteriaceae incertae sedis</taxon>
        <taxon>Candidatus Allocopromorpha</taxon>
    </lineage>
</organism>
<reference evidence="2" key="2">
    <citation type="journal article" date="2021" name="PeerJ">
        <title>Extensive microbial diversity within the chicken gut microbiome revealed by metagenomics and culture.</title>
        <authorList>
            <person name="Gilroy R."/>
            <person name="Ravi A."/>
            <person name="Getino M."/>
            <person name="Pursley I."/>
            <person name="Horton D.L."/>
            <person name="Alikhan N.F."/>
            <person name="Baker D."/>
            <person name="Gharbi K."/>
            <person name="Hall N."/>
            <person name="Watson M."/>
            <person name="Adriaenssens E.M."/>
            <person name="Foster-Nyarko E."/>
            <person name="Jarju S."/>
            <person name="Secka A."/>
            <person name="Antonio M."/>
            <person name="Oren A."/>
            <person name="Chaudhuri R.R."/>
            <person name="La Ragione R."/>
            <person name="Hildebrand F."/>
            <person name="Pallen M.J."/>
        </authorList>
    </citation>
    <scope>NUCLEOTIDE SEQUENCE</scope>
    <source>
        <strain evidence="2">ChiSjej4B22-8349</strain>
    </source>
</reference>
<comment type="caution">
    <text evidence="2">The sequence shown here is derived from an EMBL/GenBank/DDBJ whole genome shotgun (WGS) entry which is preliminary data.</text>
</comment>
<sequence>MKKKTYVIIIASITAVIAFVQFSGLGQYIRENSIGVSCEDGTCAMKLRDRMMEEK</sequence>
<protein>
    <submittedName>
        <fullName evidence="2">Uncharacterized protein</fullName>
    </submittedName>
</protein>
<evidence type="ECO:0000256" key="1">
    <source>
        <dbReference type="SAM" id="Phobius"/>
    </source>
</evidence>